<proteinExistence type="inferred from homology"/>
<dbReference type="Proteomes" id="UP000034150">
    <property type="component" value="Unassembled WGS sequence"/>
</dbReference>
<dbReference type="EMBL" id="LAUZ02000002">
    <property type="protein sequence ID" value="KKF03735.1"/>
    <property type="molecule type" value="Genomic_DNA"/>
</dbReference>
<dbReference type="OrthoDB" id="3698359at2"/>
<keyword evidence="2" id="KW-0238">DNA-binding</keyword>
<evidence type="ECO:0000313" key="5">
    <source>
        <dbReference type="EMBL" id="KKF03735.1"/>
    </source>
</evidence>
<dbReference type="GO" id="GO:0006310">
    <property type="term" value="P:DNA recombination"/>
    <property type="evidence" value="ECO:0007669"/>
    <property type="project" value="UniProtKB-KW"/>
</dbReference>
<comment type="caution">
    <text evidence="5">The sequence shown here is derived from an EMBL/GenBank/DDBJ whole genome shotgun (WGS) entry which is preliminary data.</text>
</comment>
<dbReference type="GO" id="GO:0003677">
    <property type="term" value="F:DNA binding"/>
    <property type="evidence" value="ECO:0007669"/>
    <property type="project" value="UniProtKB-KW"/>
</dbReference>
<evidence type="ECO:0000256" key="2">
    <source>
        <dbReference type="ARBA" id="ARBA00023125"/>
    </source>
</evidence>
<dbReference type="InterPro" id="IPR013762">
    <property type="entry name" value="Integrase-like_cat_sf"/>
</dbReference>
<dbReference type="PANTHER" id="PTHR30349:SF41">
    <property type="entry name" value="INTEGRASE_RECOMBINASE PROTEIN MJ0367-RELATED"/>
    <property type="match status" value="1"/>
</dbReference>
<dbReference type="AlphaFoldDB" id="A0A0M2K952"/>
<sequence>MAVDDVGRAYLVDAVRPLHPEEQTVAEMLQGWRNQQLSRNLQFETIDSRITQVQRFIEHSNEFPWTWTVAMVDEFFDDLRSIHGLAQSSIRSYQVGLRQFCSYVSNPDYGWDRVCEALFGTHPSQVLFDWNTARHVQENKARPEKRAFTKRELQDFFDHADEQVSAVVASGRKGWLPAYRDTVMFKIAYSYGLRFNELAHLQTVDFARNPHAKEFGKFGLVHVRYGKAKKGSPPKRRSVLTVFDWTPEVLVDWLENGQHHMDDGIDLFPSERGNLVSETTLIRRFRRYCDDLDLSPGLDLHSFRRSYATHLLEAGWDAMFVQHQMGHEHASTTAIYSCVSSDYRTRTLRNALDATIAAALQPKQNGGAG</sequence>
<evidence type="ECO:0000256" key="1">
    <source>
        <dbReference type="ARBA" id="ARBA00008857"/>
    </source>
</evidence>
<reference evidence="5 6" key="1">
    <citation type="journal article" date="2015" name="Genome Announc.">
        <title>Draft Genome Sequence of Mycobacterium obuense Strain UC1, Isolated from Patient Sputum.</title>
        <authorList>
            <person name="Greninger A.L."/>
            <person name="Cunningham G."/>
            <person name="Hsu E.D."/>
            <person name="Yu J.M."/>
            <person name="Chiu C.Y."/>
            <person name="Miller S."/>
        </authorList>
    </citation>
    <scope>NUCLEOTIDE SEQUENCE [LARGE SCALE GENOMIC DNA]</scope>
    <source>
        <strain evidence="5 6">UC1</strain>
    </source>
</reference>
<dbReference type="InterPro" id="IPR011010">
    <property type="entry name" value="DNA_brk_join_enz"/>
</dbReference>
<dbReference type="RefSeq" id="WP_046361283.1">
    <property type="nucleotide sequence ID" value="NZ_LAUZ02000002.1"/>
</dbReference>
<dbReference type="InterPro" id="IPR002104">
    <property type="entry name" value="Integrase_catalytic"/>
</dbReference>
<evidence type="ECO:0000259" key="4">
    <source>
        <dbReference type="PROSITE" id="PS51898"/>
    </source>
</evidence>
<dbReference type="PATRIC" id="fig|1807.13.peg.257"/>
<dbReference type="SUPFAM" id="SSF56349">
    <property type="entry name" value="DNA breaking-rejoining enzymes"/>
    <property type="match status" value="1"/>
</dbReference>
<organism evidence="5 6">
    <name type="scientific">Mycolicibacterium obuense</name>
    <dbReference type="NCBI Taxonomy" id="1807"/>
    <lineage>
        <taxon>Bacteria</taxon>
        <taxon>Bacillati</taxon>
        <taxon>Actinomycetota</taxon>
        <taxon>Actinomycetes</taxon>
        <taxon>Mycobacteriales</taxon>
        <taxon>Mycobacteriaceae</taxon>
        <taxon>Mycolicibacterium</taxon>
    </lineage>
</organism>
<evidence type="ECO:0000256" key="3">
    <source>
        <dbReference type="ARBA" id="ARBA00023172"/>
    </source>
</evidence>
<dbReference type="Pfam" id="PF00589">
    <property type="entry name" value="Phage_integrase"/>
    <property type="match status" value="1"/>
</dbReference>
<dbReference type="PROSITE" id="PS51898">
    <property type="entry name" value="TYR_RECOMBINASE"/>
    <property type="match status" value="1"/>
</dbReference>
<feature type="domain" description="Tyr recombinase" evidence="4">
    <location>
        <begin position="143"/>
        <end position="353"/>
    </location>
</feature>
<dbReference type="GO" id="GO:0015074">
    <property type="term" value="P:DNA integration"/>
    <property type="evidence" value="ECO:0007669"/>
    <property type="project" value="InterPro"/>
</dbReference>
<comment type="similarity">
    <text evidence="1">Belongs to the 'phage' integrase family.</text>
</comment>
<gene>
    <name evidence="5" type="ORF">WN67_01415</name>
</gene>
<protein>
    <submittedName>
        <fullName evidence="5">Integrase</fullName>
    </submittedName>
</protein>
<keyword evidence="3" id="KW-0233">DNA recombination</keyword>
<dbReference type="InterPro" id="IPR050090">
    <property type="entry name" value="Tyrosine_recombinase_XerCD"/>
</dbReference>
<dbReference type="PANTHER" id="PTHR30349">
    <property type="entry name" value="PHAGE INTEGRASE-RELATED"/>
    <property type="match status" value="1"/>
</dbReference>
<evidence type="ECO:0000313" key="6">
    <source>
        <dbReference type="Proteomes" id="UP000034150"/>
    </source>
</evidence>
<accession>A0A0M2K952</accession>
<dbReference type="Gene3D" id="1.10.443.10">
    <property type="entry name" value="Intergrase catalytic core"/>
    <property type="match status" value="1"/>
</dbReference>
<name>A0A0M2K952_9MYCO</name>
<dbReference type="CDD" id="cd00397">
    <property type="entry name" value="DNA_BRE_C"/>
    <property type="match status" value="1"/>
</dbReference>
<keyword evidence="6" id="KW-1185">Reference proteome</keyword>